<dbReference type="Proteomes" id="UP001269375">
    <property type="component" value="Unassembled WGS sequence"/>
</dbReference>
<dbReference type="CDD" id="cd13602">
    <property type="entry name" value="PBP2_TRAP_BpDctp6_7"/>
    <property type="match status" value="1"/>
</dbReference>
<dbReference type="EMBL" id="JARWAO010000002">
    <property type="protein sequence ID" value="MDR5895205.1"/>
    <property type="molecule type" value="Genomic_DNA"/>
</dbReference>
<name>A0ABU1GT55_9GAMM</name>
<dbReference type="RefSeq" id="WP_251590510.1">
    <property type="nucleotide sequence ID" value="NZ_JAMLJI010000001.1"/>
</dbReference>
<evidence type="ECO:0000256" key="1">
    <source>
        <dbReference type="ARBA" id="ARBA00022729"/>
    </source>
</evidence>
<evidence type="ECO:0000313" key="2">
    <source>
        <dbReference type="EMBL" id="MDR5895205.1"/>
    </source>
</evidence>
<evidence type="ECO:0000313" key="3">
    <source>
        <dbReference type="Proteomes" id="UP001269375"/>
    </source>
</evidence>
<dbReference type="Pfam" id="PF03480">
    <property type="entry name" value="DctP"/>
    <property type="match status" value="1"/>
</dbReference>
<protein>
    <submittedName>
        <fullName evidence="2">TRAP transporter substrate-binding protein</fullName>
    </submittedName>
</protein>
<dbReference type="PANTHER" id="PTHR33376:SF4">
    <property type="entry name" value="SIALIC ACID-BINDING PERIPLASMIC PROTEIN SIAP"/>
    <property type="match status" value="1"/>
</dbReference>
<accession>A0ABU1GT55</accession>
<comment type="caution">
    <text evidence="2">The sequence shown here is derived from an EMBL/GenBank/DDBJ whole genome shotgun (WGS) entry which is preliminary data.</text>
</comment>
<dbReference type="NCBIfam" id="NF037995">
    <property type="entry name" value="TRAP_S1"/>
    <property type="match status" value="1"/>
</dbReference>
<dbReference type="Gene3D" id="3.40.190.170">
    <property type="entry name" value="Bacterial extracellular solute-binding protein, family 7"/>
    <property type="match status" value="1"/>
</dbReference>
<gene>
    <name evidence="2" type="ORF">QC825_03810</name>
</gene>
<dbReference type="PANTHER" id="PTHR33376">
    <property type="match status" value="1"/>
</dbReference>
<dbReference type="InterPro" id="IPR018389">
    <property type="entry name" value="DctP_fam"/>
</dbReference>
<keyword evidence="1" id="KW-0732">Signal</keyword>
<dbReference type="InterPro" id="IPR038404">
    <property type="entry name" value="TRAP_DctP_sf"/>
</dbReference>
<reference evidence="2 3" key="1">
    <citation type="submission" date="2023-04" db="EMBL/GenBank/DDBJ databases">
        <title>A long-awaited taxogenomic arrangement of the family Halomonadaceae.</title>
        <authorList>
            <person name="De La Haba R."/>
            <person name="Chuvochina M."/>
            <person name="Wittouck S."/>
            <person name="Arahal D.R."/>
            <person name="Sanchez-Porro C."/>
            <person name="Hugenholtz P."/>
            <person name="Ventosa A."/>
        </authorList>
    </citation>
    <scope>NUCLEOTIDE SEQUENCE [LARGE SCALE GENOMIC DNA]</scope>
    <source>
        <strain evidence="2 3">DSM 22428</strain>
    </source>
</reference>
<organism evidence="2 3">
    <name type="scientific">Larsenimonas suaedae</name>
    <dbReference type="NCBI Taxonomy" id="1851019"/>
    <lineage>
        <taxon>Bacteria</taxon>
        <taxon>Pseudomonadati</taxon>
        <taxon>Pseudomonadota</taxon>
        <taxon>Gammaproteobacteria</taxon>
        <taxon>Oceanospirillales</taxon>
        <taxon>Halomonadaceae</taxon>
        <taxon>Larsenimonas</taxon>
    </lineage>
</organism>
<sequence length="343" mass="37762">MADSIMHYLRTLKTVFTVAGAFGVLSLAPVTSAHGAQWNFAEPYGDANFHTQNARQFAEDVAEATDGKLAVTVHANGALIPHPEIKNAVRRGIVPVGELFLSRLANENPIFEVDALPTLANDYDSARRLWQASKPEISKRFERQGLKVLYSVPWPSQGIYTQFELTKANQLQGIKLRSNNTATERLAKRLGAIPTQTEASDIPTAFSTGRVDAMVTSVSTGVNTAAWDYVSHFNDANLWLPKNIVIINQKAFDRLDKTTQRAVMDAAQKAEQRGWAMSKAEAESDMTALKEHGIKVNTPTPALEKALERAGAELVERWKAQTGSEGEAVLERYRQLSARDDNA</sequence>
<proteinExistence type="predicted"/>
<keyword evidence="3" id="KW-1185">Reference proteome</keyword>